<dbReference type="InterPro" id="IPR007712">
    <property type="entry name" value="RelE/ParE_toxin"/>
</dbReference>
<dbReference type="Pfam" id="PF05016">
    <property type="entry name" value="ParE_toxin"/>
    <property type="match status" value="1"/>
</dbReference>
<dbReference type="PANTHER" id="PTHR35601">
    <property type="entry name" value="TOXIN RELE"/>
    <property type="match status" value="1"/>
</dbReference>
<reference evidence="2" key="1">
    <citation type="submission" date="2018-06" db="EMBL/GenBank/DDBJ databases">
        <authorList>
            <person name="Zhirakovskaya E."/>
        </authorList>
    </citation>
    <scope>NUCLEOTIDE SEQUENCE</scope>
</reference>
<dbReference type="Gene3D" id="3.30.2310.20">
    <property type="entry name" value="RelE-like"/>
    <property type="match status" value="1"/>
</dbReference>
<protein>
    <submittedName>
        <fullName evidence="2">mRNA interferase RelE</fullName>
    </submittedName>
</protein>
<sequence length="85" mass="9803">MSYKVTISKAAQRQWRRLSANTQAKIGKALLALEKEPRPSGVVKLKGAANRWRIRVGNYRVIYRIDDNGELVVVLVIAHRREVYR</sequence>
<dbReference type="AlphaFoldDB" id="A0A3B0V8I2"/>
<name>A0A3B0V8I2_9ZZZZ</name>
<gene>
    <name evidence="2" type="ORF">MNBD_CHLOROFLEXI01-5386</name>
</gene>
<dbReference type="SUPFAM" id="SSF143011">
    <property type="entry name" value="RelE-like"/>
    <property type="match status" value="1"/>
</dbReference>
<accession>A0A3B0V8I2</accession>
<keyword evidence="1" id="KW-1277">Toxin-antitoxin system</keyword>
<organism evidence="2">
    <name type="scientific">hydrothermal vent metagenome</name>
    <dbReference type="NCBI Taxonomy" id="652676"/>
    <lineage>
        <taxon>unclassified sequences</taxon>
        <taxon>metagenomes</taxon>
        <taxon>ecological metagenomes</taxon>
    </lineage>
</organism>
<dbReference type="EMBL" id="UOEU01000427">
    <property type="protein sequence ID" value="VAW33179.1"/>
    <property type="molecule type" value="Genomic_DNA"/>
</dbReference>
<dbReference type="PANTHER" id="PTHR35601:SF1">
    <property type="entry name" value="TOXIN RELE"/>
    <property type="match status" value="1"/>
</dbReference>
<proteinExistence type="predicted"/>
<evidence type="ECO:0000313" key="2">
    <source>
        <dbReference type="EMBL" id="VAW33179.1"/>
    </source>
</evidence>
<dbReference type="InterPro" id="IPR035093">
    <property type="entry name" value="RelE/ParE_toxin_dom_sf"/>
</dbReference>
<evidence type="ECO:0000256" key="1">
    <source>
        <dbReference type="ARBA" id="ARBA00022649"/>
    </source>
</evidence>